<feature type="domain" description="Putative zinc-finger" evidence="2">
    <location>
        <begin position="4"/>
        <end position="38"/>
    </location>
</feature>
<protein>
    <recommendedName>
        <fullName evidence="2">Putative zinc-finger domain-containing protein</fullName>
    </recommendedName>
</protein>
<dbReference type="Proteomes" id="UP000604737">
    <property type="component" value="Unassembled WGS sequence"/>
</dbReference>
<comment type="caution">
    <text evidence="3">The sequence shown here is derived from an EMBL/GenBank/DDBJ whole genome shotgun (WGS) entry which is preliminary data.</text>
</comment>
<evidence type="ECO:0000313" key="4">
    <source>
        <dbReference type="Proteomes" id="UP000604737"/>
    </source>
</evidence>
<feature type="region of interest" description="Disordered" evidence="1">
    <location>
        <begin position="48"/>
        <end position="67"/>
    </location>
</feature>
<gene>
    <name evidence="3" type="ORF">GCM10007350_29860</name>
</gene>
<proteinExistence type="predicted"/>
<organism evidence="3 4">
    <name type="scientific">Jeongeupia chitinilytica</name>
    <dbReference type="NCBI Taxonomy" id="1041641"/>
    <lineage>
        <taxon>Bacteria</taxon>
        <taxon>Pseudomonadati</taxon>
        <taxon>Pseudomonadota</taxon>
        <taxon>Betaproteobacteria</taxon>
        <taxon>Neisseriales</taxon>
        <taxon>Chitinibacteraceae</taxon>
        <taxon>Jeongeupia</taxon>
    </lineage>
</organism>
<dbReference type="Pfam" id="PF13490">
    <property type="entry name" value="zf-HC2"/>
    <property type="match status" value="1"/>
</dbReference>
<evidence type="ECO:0000256" key="1">
    <source>
        <dbReference type="SAM" id="MobiDB-lite"/>
    </source>
</evidence>
<dbReference type="RefSeq" id="WP_189461702.1">
    <property type="nucleotide sequence ID" value="NZ_BMYO01000008.1"/>
</dbReference>
<keyword evidence="4" id="KW-1185">Reference proteome</keyword>
<reference evidence="4" key="1">
    <citation type="journal article" date="2019" name="Int. J. Syst. Evol. Microbiol.">
        <title>The Global Catalogue of Microorganisms (GCM) 10K type strain sequencing project: providing services to taxonomists for standard genome sequencing and annotation.</title>
        <authorList>
            <consortium name="The Broad Institute Genomics Platform"/>
            <consortium name="The Broad Institute Genome Sequencing Center for Infectious Disease"/>
            <person name="Wu L."/>
            <person name="Ma J."/>
        </authorList>
    </citation>
    <scope>NUCLEOTIDE SEQUENCE [LARGE SCALE GENOMIC DNA]</scope>
    <source>
        <strain evidence="4">KCTC 23701</strain>
    </source>
</reference>
<dbReference type="EMBL" id="BMYO01000008">
    <property type="protein sequence ID" value="GHD66920.1"/>
    <property type="molecule type" value="Genomic_DNA"/>
</dbReference>
<dbReference type="InterPro" id="IPR027383">
    <property type="entry name" value="Znf_put"/>
</dbReference>
<evidence type="ECO:0000259" key="2">
    <source>
        <dbReference type="Pfam" id="PF13490"/>
    </source>
</evidence>
<evidence type="ECO:0000313" key="3">
    <source>
        <dbReference type="EMBL" id="GHD66920.1"/>
    </source>
</evidence>
<accession>A0ABQ3H665</accession>
<sequence length="67" mass="7450">MANCKTVSKLLSDALDRPLNAQEWLLVHAHLPLCSGCRNFRRQVQTLRQAGERLRDGDVPTGPSGHD</sequence>
<name>A0ABQ3H665_9NEIS</name>